<reference evidence="2" key="1">
    <citation type="submission" date="2022-08" db="EMBL/GenBank/DDBJ databases">
        <authorList>
            <person name="Gutierrez-Valencia J."/>
        </authorList>
    </citation>
    <scope>NUCLEOTIDE SEQUENCE</scope>
</reference>
<evidence type="ECO:0000313" key="2">
    <source>
        <dbReference type="EMBL" id="CAI0388598.1"/>
    </source>
</evidence>
<keyword evidence="1" id="KW-1133">Transmembrane helix</keyword>
<gene>
    <name evidence="2" type="ORF">LITE_LOCUS5884</name>
</gene>
<keyword evidence="1" id="KW-0812">Transmembrane</keyword>
<evidence type="ECO:0000256" key="1">
    <source>
        <dbReference type="SAM" id="Phobius"/>
    </source>
</evidence>
<keyword evidence="1" id="KW-0472">Membrane</keyword>
<accession>A0AAV0HVI5</accession>
<dbReference type="AlphaFoldDB" id="A0AAV0HVI5"/>
<comment type="caution">
    <text evidence="2">The sequence shown here is derived from an EMBL/GenBank/DDBJ whole genome shotgun (WGS) entry which is preliminary data.</text>
</comment>
<feature type="non-terminal residue" evidence="2">
    <location>
        <position position="1"/>
    </location>
</feature>
<organism evidence="2 3">
    <name type="scientific">Linum tenue</name>
    <dbReference type="NCBI Taxonomy" id="586396"/>
    <lineage>
        <taxon>Eukaryota</taxon>
        <taxon>Viridiplantae</taxon>
        <taxon>Streptophyta</taxon>
        <taxon>Embryophyta</taxon>
        <taxon>Tracheophyta</taxon>
        <taxon>Spermatophyta</taxon>
        <taxon>Magnoliopsida</taxon>
        <taxon>eudicotyledons</taxon>
        <taxon>Gunneridae</taxon>
        <taxon>Pentapetalae</taxon>
        <taxon>rosids</taxon>
        <taxon>fabids</taxon>
        <taxon>Malpighiales</taxon>
        <taxon>Linaceae</taxon>
        <taxon>Linum</taxon>
    </lineage>
</organism>
<proteinExistence type="predicted"/>
<evidence type="ECO:0000313" key="3">
    <source>
        <dbReference type="Proteomes" id="UP001154282"/>
    </source>
</evidence>
<feature type="transmembrane region" description="Helical" evidence="1">
    <location>
        <begin position="66"/>
        <end position="85"/>
    </location>
</feature>
<dbReference type="EMBL" id="CAMGYJ010000003">
    <property type="protein sequence ID" value="CAI0388598.1"/>
    <property type="molecule type" value="Genomic_DNA"/>
</dbReference>
<protein>
    <submittedName>
        <fullName evidence="2">Uncharacterized protein</fullName>
    </submittedName>
</protein>
<keyword evidence="3" id="KW-1185">Reference proteome</keyword>
<sequence length="113" mass="12766">HPPPSPSPDLIHRHPRAQTSSIAVPASNFVSASEASPTIFEILNRLESYIWSRSLDKRKRIFEPKVLLLLILLLLHQLGISVGVVNCCSSIASGNLQQRHFELFRYGSWYASW</sequence>
<name>A0AAV0HVI5_9ROSI</name>
<dbReference type="Proteomes" id="UP001154282">
    <property type="component" value="Unassembled WGS sequence"/>
</dbReference>